<feature type="domain" description="BTB" evidence="1">
    <location>
        <begin position="23"/>
        <end position="81"/>
    </location>
</feature>
<dbReference type="InterPro" id="IPR000210">
    <property type="entry name" value="BTB/POZ_dom"/>
</dbReference>
<accession>A0A397VZG8</accession>
<evidence type="ECO:0000313" key="2">
    <source>
        <dbReference type="EMBL" id="RIB27894.1"/>
    </source>
</evidence>
<keyword evidence="3" id="KW-1185">Reference proteome</keyword>
<protein>
    <recommendedName>
        <fullName evidence="1">BTB domain-containing protein</fullName>
    </recommendedName>
</protein>
<comment type="caution">
    <text evidence="2">The sequence shown here is derived from an EMBL/GenBank/DDBJ whole genome shotgun (WGS) entry which is preliminary data.</text>
</comment>
<organism evidence="2 3">
    <name type="scientific">Gigaspora rosea</name>
    <dbReference type="NCBI Taxonomy" id="44941"/>
    <lineage>
        <taxon>Eukaryota</taxon>
        <taxon>Fungi</taxon>
        <taxon>Fungi incertae sedis</taxon>
        <taxon>Mucoromycota</taxon>
        <taxon>Glomeromycotina</taxon>
        <taxon>Glomeromycetes</taxon>
        <taxon>Diversisporales</taxon>
        <taxon>Gigasporaceae</taxon>
        <taxon>Gigaspora</taxon>
    </lineage>
</organism>
<dbReference type="SUPFAM" id="SSF54695">
    <property type="entry name" value="POZ domain"/>
    <property type="match status" value="1"/>
</dbReference>
<dbReference type="EMBL" id="QKWP01000084">
    <property type="protein sequence ID" value="RIB27894.1"/>
    <property type="molecule type" value="Genomic_DNA"/>
</dbReference>
<evidence type="ECO:0000313" key="3">
    <source>
        <dbReference type="Proteomes" id="UP000266673"/>
    </source>
</evidence>
<reference evidence="2 3" key="1">
    <citation type="submission" date="2018-06" db="EMBL/GenBank/DDBJ databases">
        <title>Comparative genomics reveals the genomic features of Rhizophagus irregularis, R. cerebriforme, R. diaphanum and Gigaspora rosea, and their symbiotic lifestyle signature.</title>
        <authorList>
            <person name="Morin E."/>
            <person name="San Clemente H."/>
            <person name="Chen E.C.H."/>
            <person name="De La Providencia I."/>
            <person name="Hainaut M."/>
            <person name="Kuo A."/>
            <person name="Kohler A."/>
            <person name="Murat C."/>
            <person name="Tang N."/>
            <person name="Roy S."/>
            <person name="Loubradou J."/>
            <person name="Henrissat B."/>
            <person name="Grigoriev I.V."/>
            <person name="Corradi N."/>
            <person name="Roux C."/>
            <person name="Martin F.M."/>
        </authorList>
    </citation>
    <scope>NUCLEOTIDE SEQUENCE [LARGE SCALE GENOMIC DNA]</scope>
    <source>
        <strain evidence="2 3">DAOM 194757</strain>
    </source>
</reference>
<dbReference type="AlphaFoldDB" id="A0A397VZG8"/>
<dbReference type="PROSITE" id="PS50097">
    <property type="entry name" value="BTB"/>
    <property type="match status" value="1"/>
</dbReference>
<dbReference type="Pfam" id="PF00651">
    <property type="entry name" value="BTB"/>
    <property type="match status" value="1"/>
</dbReference>
<dbReference type="Proteomes" id="UP000266673">
    <property type="component" value="Unassembled WGS sequence"/>
</dbReference>
<sequence>MTLKFFEQLSQDFTQLLESNYDYNVVIEVGKQPNIQLFKAHSVILYQLSLYFRHKFKNATKKNNMIEIKLSHICIINFLGV</sequence>
<proteinExistence type="predicted"/>
<gene>
    <name evidence="2" type="ORF">C2G38_1662917</name>
</gene>
<dbReference type="Gene3D" id="3.30.710.10">
    <property type="entry name" value="Potassium Channel Kv1.1, Chain A"/>
    <property type="match status" value="1"/>
</dbReference>
<dbReference type="CDD" id="cd18186">
    <property type="entry name" value="BTB_POZ_ZBTB_KLHL-like"/>
    <property type="match status" value="1"/>
</dbReference>
<dbReference type="InterPro" id="IPR011333">
    <property type="entry name" value="SKP1/BTB/POZ_sf"/>
</dbReference>
<name>A0A397VZG8_9GLOM</name>
<evidence type="ECO:0000259" key="1">
    <source>
        <dbReference type="PROSITE" id="PS50097"/>
    </source>
</evidence>